<evidence type="ECO:0000256" key="9">
    <source>
        <dbReference type="ARBA" id="ARBA00023004"/>
    </source>
</evidence>
<keyword evidence="6" id="KW-0808">Transferase</keyword>
<dbReference type="InterPro" id="IPR042265">
    <property type="entry name" value="DPH1/DPH2_3"/>
</dbReference>
<keyword evidence="10" id="KW-0411">Iron-sulfur</keyword>
<dbReference type="SFLD" id="SFLDG01121">
    <property type="entry name" value="Diphthamide_biosynthesis"/>
    <property type="match status" value="1"/>
</dbReference>
<evidence type="ECO:0000313" key="16">
    <source>
        <dbReference type="EMBL" id="KAK7867280.1"/>
    </source>
</evidence>
<evidence type="ECO:0000256" key="7">
    <source>
        <dbReference type="ARBA" id="ARBA00022691"/>
    </source>
</evidence>
<name>A0AAN9VLR9_9ORTH</name>
<dbReference type="NCBIfam" id="TIGR03682">
    <property type="entry name" value="arCOG04112"/>
    <property type="match status" value="1"/>
</dbReference>
<comment type="cofactor">
    <cofactor evidence="1">
        <name>[4Fe-4S] cluster</name>
        <dbReference type="ChEBI" id="CHEBI:49883"/>
    </cofactor>
</comment>
<dbReference type="Gene3D" id="3.40.50.11860">
    <property type="entry name" value="Diphthamide synthesis DPH1/DPH2 domain 3"/>
    <property type="match status" value="1"/>
</dbReference>
<evidence type="ECO:0000313" key="17">
    <source>
        <dbReference type="Proteomes" id="UP001378592"/>
    </source>
</evidence>
<sequence>MNDSQQKDTIEFDKKCQGESSTPDSPSHTGNSKMVVAKASKERRIFRGPIKSINRIPEDLMEKVNSFPPVQALPQNYNFEIPKTIWRIKQVEAKRVALQMPEGLLMFATTISDIIEHFTGADTVIMGDVTYGACCVDDFTAKALNVDLLVHYGHSCLIPIDQTSGIKVLYIFVDIKIDALHFIDTVEHNFDKSQRLCLVSTIQFAASLQAAARELKEQGYEVIVPQCRPLSPGEILGCTAPIVQNADVLIYLGDGRFHLEAMMIANPKLRAYRYDPYEKKFTEEMYDHDEMRSVRKHSIMEAKNAQEFGLILGTLGRQGSMKVLEHIQDRLTKLNKKSIIILLSEILPEKLEQFPSVGAFIQVACPRLSIDWGRAFRRPLLTPYEAAVVLEEAEWEASESKSYPMDFYANDSLGPWTPNHKPPKEEKCCGIGKCG</sequence>
<keyword evidence="8" id="KW-0479">Metal-binding</keyword>
<feature type="region of interest" description="Disordered" evidence="15">
    <location>
        <begin position="1"/>
        <end position="38"/>
    </location>
</feature>
<dbReference type="EC" id="2.5.1.108" evidence="4"/>
<evidence type="ECO:0000256" key="4">
    <source>
        <dbReference type="ARBA" id="ARBA00012221"/>
    </source>
</evidence>
<comment type="pathway">
    <text evidence="2">Protein modification; peptidyl-diphthamide biosynthesis.</text>
</comment>
<dbReference type="GO" id="GO:0051536">
    <property type="term" value="F:iron-sulfur cluster binding"/>
    <property type="evidence" value="ECO:0007669"/>
    <property type="project" value="UniProtKB-KW"/>
</dbReference>
<organism evidence="16 17">
    <name type="scientific">Gryllus longicercus</name>
    <dbReference type="NCBI Taxonomy" id="2509291"/>
    <lineage>
        <taxon>Eukaryota</taxon>
        <taxon>Metazoa</taxon>
        <taxon>Ecdysozoa</taxon>
        <taxon>Arthropoda</taxon>
        <taxon>Hexapoda</taxon>
        <taxon>Insecta</taxon>
        <taxon>Pterygota</taxon>
        <taxon>Neoptera</taxon>
        <taxon>Polyneoptera</taxon>
        <taxon>Orthoptera</taxon>
        <taxon>Ensifera</taxon>
        <taxon>Gryllidea</taxon>
        <taxon>Grylloidea</taxon>
        <taxon>Gryllidae</taxon>
        <taxon>Gryllinae</taxon>
        <taxon>Gryllus</taxon>
    </lineage>
</organism>
<evidence type="ECO:0000256" key="15">
    <source>
        <dbReference type="SAM" id="MobiDB-lite"/>
    </source>
</evidence>
<evidence type="ECO:0000256" key="14">
    <source>
        <dbReference type="ARBA" id="ARBA00048403"/>
    </source>
</evidence>
<dbReference type="Gene3D" id="3.40.50.11850">
    <property type="entry name" value="Diphthamide synthesis DPH1/DPH2 domain 2"/>
    <property type="match status" value="1"/>
</dbReference>
<dbReference type="InterPro" id="IPR022428">
    <property type="entry name" value="Dph2_arc"/>
</dbReference>
<keyword evidence="9" id="KW-0408">Iron</keyword>
<dbReference type="AlphaFoldDB" id="A0AAN9VLR9"/>
<evidence type="ECO:0000256" key="13">
    <source>
        <dbReference type="ARBA" id="ARBA00032789"/>
    </source>
</evidence>
<dbReference type="InterPro" id="IPR042264">
    <property type="entry name" value="DPH1/DPH2_2"/>
</dbReference>
<dbReference type="NCBIfam" id="TIGR00322">
    <property type="entry name" value="diphth2_R"/>
    <property type="match status" value="1"/>
</dbReference>
<dbReference type="PANTHER" id="PTHR10762:SF1">
    <property type="entry name" value="2-(3-AMINO-3-CARBOXYPROPYL)HISTIDINE SYNTHASE SUBUNIT 1"/>
    <property type="match status" value="1"/>
</dbReference>
<dbReference type="GO" id="GO:0090560">
    <property type="term" value="F:2-(3-amino-3-carboxypropyl)histidine synthase activity"/>
    <property type="evidence" value="ECO:0007669"/>
    <property type="project" value="UniProtKB-EC"/>
</dbReference>
<proteinExistence type="inferred from homology"/>
<protein>
    <recommendedName>
        <fullName evidence="5">2-(3-amino-3-carboxypropyl)histidine synthase subunit 1</fullName>
        <ecNumber evidence="4">2.5.1.108</ecNumber>
    </recommendedName>
    <alternativeName>
        <fullName evidence="12">Diphthamide biosynthesis protein 1</fullName>
    </alternativeName>
    <alternativeName>
        <fullName evidence="13">Diphtheria toxin resistance protein 1</fullName>
    </alternativeName>
    <alternativeName>
        <fullName evidence="11">S-adenosyl-L-methionine:L-histidine 3-amino-3-carboxypropyltransferase 1</fullName>
    </alternativeName>
</protein>
<dbReference type="FunFam" id="3.40.50.11860:FF:000002">
    <property type="entry name" value="2-(3-amino-3-carboxypropyl)histidine synthase subunit 1"/>
    <property type="match status" value="1"/>
</dbReference>
<dbReference type="GO" id="GO:0046872">
    <property type="term" value="F:metal ion binding"/>
    <property type="evidence" value="ECO:0007669"/>
    <property type="project" value="UniProtKB-KW"/>
</dbReference>
<dbReference type="InterPro" id="IPR042263">
    <property type="entry name" value="DPH1/DPH2_1"/>
</dbReference>
<dbReference type="Proteomes" id="UP001378592">
    <property type="component" value="Unassembled WGS sequence"/>
</dbReference>
<keyword evidence="17" id="KW-1185">Reference proteome</keyword>
<dbReference type="Pfam" id="PF01866">
    <property type="entry name" value="Diphthamide_syn"/>
    <property type="match status" value="1"/>
</dbReference>
<dbReference type="InterPro" id="IPR016435">
    <property type="entry name" value="DPH1/DPH2"/>
</dbReference>
<evidence type="ECO:0000256" key="11">
    <source>
        <dbReference type="ARBA" id="ARBA00031690"/>
    </source>
</evidence>
<reference evidence="16 17" key="1">
    <citation type="submission" date="2024-03" db="EMBL/GenBank/DDBJ databases">
        <title>The genome assembly and annotation of the cricket Gryllus longicercus Weissman &amp; Gray.</title>
        <authorList>
            <person name="Szrajer S."/>
            <person name="Gray D."/>
            <person name="Ylla G."/>
        </authorList>
    </citation>
    <scope>NUCLEOTIDE SEQUENCE [LARGE SCALE GENOMIC DNA]</scope>
    <source>
        <strain evidence="16">DAG 2021-001</strain>
        <tissue evidence="16">Whole body minus gut</tissue>
    </source>
</reference>
<dbReference type="FunFam" id="3.40.50.11850:FF:000001">
    <property type="entry name" value="2-(3-amino-3-carboxypropyl)histidine synthase subunit 1"/>
    <property type="match status" value="1"/>
</dbReference>
<evidence type="ECO:0000256" key="6">
    <source>
        <dbReference type="ARBA" id="ARBA00022679"/>
    </source>
</evidence>
<accession>A0AAN9VLR9</accession>
<dbReference type="FunFam" id="3.40.50.11840:FF:000001">
    <property type="entry name" value="2-(3-amino-3-carboxypropyl)histidine synthase subunit 1"/>
    <property type="match status" value="1"/>
</dbReference>
<comment type="similarity">
    <text evidence="3">Belongs to the DPH1/DPH2 family. DPH1 subfamily.</text>
</comment>
<keyword evidence="7" id="KW-0949">S-adenosyl-L-methionine</keyword>
<evidence type="ECO:0000256" key="1">
    <source>
        <dbReference type="ARBA" id="ARBA00001966"/>
    </source>
</evidence>
<evidence type="ECO:0000256" key="5">
    <source>
        <dbReference type="ARBA" id="ARBA00021915"/>
    </source>
</evidence>
<comment type="caution">
    <text evidence="16">The sequence shown here is derived from an EMBL/GenBank/DDBJ whole genome shotgun (WGS) entry which is preliminary data.</text>
</comment>
<dbReference type="EMBL" id="JAZDUA010000123">
    <property type="protein sequence ID" value="KAK7867280.1"/>
    <property type="molecule type" value="Genomic_DNA"/>
</dbReference>
<comment type="catalytic activity">
    <reaction evidence="14">
        <text>L-histidyl-[translation elongation factor 2] + S-adenosyl-L-methionine = 2-[(3S)-amino-3-carboxypropyl]-L-histidyl-[translation elongation factor 2] + S-methyl-5'-thioadenosine + H(+)</text>
        <dbReference type="Rhea" id="RHEA:36783"/>
        <dbReference type="Rhea" id="RHEA-COMP:9748"/>
        <dbReference type="Rhea" id="RHEA-COMP:9749"/>
        <dbReference type="ChEBI" id="CHEBI:15378"/>
        <dbReference type="ChEBI" id="CHEBI:17509"/>
        <dbReference type="ChEBI" id="CHEBI:29979"/>
        <dbReference type="ChEBI" id="CHEBI:59789"/>
        <dbReference type="ChEBI" id="CHEBI:73995"/>
        <dbReference type="EC" id="2.5.1.108"/>
    </reaction>
</comment>
<dbReference type="PANTHER" id="PTHR10762">
    <property type="entry name" value="DIPHTHAMIDE BIOSYNTHESIS PROTEIN"/>
    <property type="match status" value="1"/>
</dbReference>
<dbReference type="SFLD" id="SFLDS00032">
    <property type="entry name" value="Radical_SAM_3-amino-3-carboxyp"/>
    <property type="match status" value="1"/>
</dbReference>
<dbReference type="Gene3D" id="3.40.50.11840">
    <property type="entry name" value="Diphthamide synthesis DPH1/DPH2 domain 1"/>
    <property type="match status" value="1"/>
</dbReference>
<gene>
    <name evidence="16" type="ORF">R5R35_002109</name>
</gene>
<evidence type="ECO:0000256" key="3">
    <source>
        <dbReference type="ARBA" id="ARBA00010173"/>
    </source>
</evidence>
<feature type="compositionally biased region" description="Polar residues" evidence="15">
    <location>
        <begin position="18"/>
        <end position="32"/>
    </location>
</feature>
<dbReference type="GO" id="GO:0017183">
    <property type="term" value="P:protein histidyl modification to diphthamide"/>
    <property type="evidence" value="ECO:0007669"/>
    <property type="project" value="InterPro"/>
</dbReference>
<evidence type="ECO:0000256" key="12">
    <source>
        <dbReference type="ARBA" id="ARBA00032574"/>
    </source>
</evidence>
<evidence type="ECO:0000256" key="10">
    <source>
        <dbReference type="ARBA" id="ARBA00023014"/>
    </source>
</evidence>
<evidence type="ECO:0000256" key="8">
    <source>
        <dbReference type="ARBA" id="ARBA00022723"/>
    </source>
</evidence>
<evidence type="ECO:0000256" key="2">
    <source>
        <dbReference type="ARBA" id="ARBA00005156"/>
    </source>
</evidence>
<feature type="compositionally biased region" description="Basic and acidic residues" evidence="15">
    <location>
        <begin position="1"/>
        <end position="17"/>
    </location>
</feature>